<evidence type="ECO:0000256" key="2">
    <source>
        <dbReference type="RuleBase" id="RU003616"/>
    </source>
</evidence>
<feature type="domain" description="SHSP" evidence="3">
    <location>
        <begin position="29"/>
        <end position="141"/>
    </location>
</feature>
<dbReference type="Pfam" id="PF00011">
    <property type="entry name" value="HSP20"/>
    <property type="match status" value="1"/>
</dbReference>
<evidence type="ECO:0000259" key="3">
    <source>
        <dbReference type="PROSITE" id="PS01031"/>
    </source>
</evidence>
<dbReference type="Gene3D" id="2.60.40.790">
    <property type="match status" value="1"/>
</dbReference>
<dbReference type="SUPFAM" id="SSF49764">
    <property type="entry name" value="HSP20-like chaperones"/>
    <property type="match status" value="1"/>
</dbReference>
<evidence type="ECO:0000313" key="4">
    <source>
        <dbReference type="EMBL" id="PIP51140.1"/>
    </source>
</evidence>
<proteinExistence type="inferred from homology"/>
<gene>
    <name evidence="4" type="ORF">COX11_00115</name>
</gene>
<name>A0A2H0B272_9BACT</name>
<evidence type="ECO:0000256" key="1">
    <source>
        <dbReference type="PROSITE-ProRule" id="PRU00285"/>
    </source>
</evidence>
<dbReference type="AlphaFoldDB" id="A0A2H0B272"/>
<comment type="caution">
    <text evidence="4">The sequence shown here is derived from an EMBL/GenBank/DDBJ whole genome shotgun (WGS) entry which is preliminary data.</text>
</comment>
<dbReference type="InterPro" id="IPR031107">
    <property type="entry name" value="Small_HSP"/>
</dbReference>
<organism evidence="4 5">
    <name type="scientific">Candidatus Berkelbacteria bacterium CG23_combo_of_CG06-09_8_20_14_all_41_73</name>
    <dbReference type="NCBI Taxonomy" id="1974519"/>
    <lineage>
        <taxon>Bacteria</taxon>
        <taxon>Candidatus Berkelbacteria</taxon>
    </lineage>
</organism>
<sequence>MWVLSLSICVKISVVKEGTIAEENIELSEEETEGQLAIDVYQDDENIYILAPIAGTAPADIDVSITDEVVTIRGERKSGHKASDEQHFVQECYWGSFSRTFVTPVEVSSEKAKAILKNGLLSITIPKSSSSKSKSLKIELG</sequence>
<dbReference type="InterPro" id="IPR008978">
    <property type="entry name" value="HSP20-like_chaperone"/>
</dbReference>
<dbReference type="PROSITE" id="PS01031">
    <property type="entry name" value="SHSP"/>
    <property type="match status" value="1"/>
</dbReference>
<dbReference type="PANTHER" id="PTHR11527">
    <property type="entry name" value="HEAT-SHOCK PROTEIN 20 FAMILY MEMBER"/>
    <property type="match status" value="1"/>
</dbReference>
<reference evidence="4 5" key="1">
    <citation type="submission" date="2017-09" db="EMBL/GenBank/DDBJ databases">
        <title>Depth-based differentiation of microbial function through sediment-hosted aquifers and enrichment of novel symbionts in the deep terrestrial subsurface.</title>
        <authorList>
            <person name="Probst A.J."/>
            <person name="Ladd B."/>
            <person name="Jarett J.K."/>
            <person name="Geller-Mcgrath D.E."/>
            <person name="Sieber C.M."/>
            <person name="Emerson J.B."/>
            <person name="Anantharaman K."/>
            <person name="Thomas B.C."/>
            <person name="Malmstrom R."/>
            <person name="Stieglmeier M."/>
            <person name="Klingl A."/>
            <person name="Woyke T."/>
            <person name="Ryan C.M."/>
            <person name="Banfield J.F."/>
        </authorList>
    </citation>
    <scope>NUCLEOTIDE SEQUENCE [LARGE SCALE GENOMIC DNA]</scope>
    <source>
        <strain evidence="4">CG23_combo_of_CG06-09_8_20_14_all_41_73</strain>
    </source>
</reference>
<accession>A0A2H0B272</accession>
<comment type="similarity">
    <text evidence="1 2">Belongs to the small heat shock protein (HSP20) family.</text>
</comment>
<protein>
    <submittedName>
        <fullName evidence="4">Heat-shock protein Hsp20</fullName>
    </submittedName>
</protein>
<evidence type="ECO:0000313" key="5">
    <source>
        <dbReference type="Proteomes" id="UP000230671"/>
    </source>
</evidence>
<dbReference type="CDD" id="cd06464">
    <property type="entry name" value="ACD_sHsps-like"/>
    <property type="match status" value="1"/>
</dbReference>
<dbReference type="Proteomes" id="UP000230671">
    <property type="component" value="Unassembled WGS sequence"/>
</dbReference>
<dbReference type="EMBL" id="PCSO01000005">
    <property type="protein sequence ID" value="PIP51140.1"/>
    <property type="molecule type" value="Genomic_DNA"/>
</dbReference>
<dbReference type="InterPro" id="IPR002068">
    <property type="entry name" value="A-crystallin/Hsp20_dom"/>
</dbReference>